<name>A0A0A0HP02_9RHOB</name>
<protein>
    <recommendedName>
        <fullName evidence="3">Lipoprotein</fullName>
    </recommendedName>
</protein>
<comment type="caution">
    <text evidence="1">The sequence shown here is derived from an EMBL/GenBank/DDBJ whole genome shotgun (WGS) entry which is preliminary data.</text>
</comment>
<dbReference type="HOGENOM" id="CLU_162709_0_0_5"/>
<dbReference type="Proteomes" id="UP000030021">
    <property type="component" value="Unassembled WGS sequence"/>
</dbReference>
<evidence type="ECO:0000313" key="1">
    <source>
        <dbReference type="EMBL" id="KGM88681.1"/>
    </source>
</evidence>
<gene>
    <name evidence="1" type="ORF">rosmuc_01518</name>
</gene>
<evidence type="ECO:0000313" key="2">
    <source>
        <dbReference type="Proteomes" id="UP000030021"/>
    </source>
</evidence>
<dbReference type="PATRIC" id="fig|1288298.3.peg.1531"/>
<dbReference type="STRING" id="215743.ROSMUCSMR3_00226"/>
<sequence>MRALASYRRAGLVLIALTVLAGCAEREERVLFNGNYYPGKARAEKQDRRNFTASVRRAGRGIEGAQQAALYEATRYCLDNFGTSEIAWVGVPEGDKGPVYARSGDTVSVTGRCIIWS</sequence>
<evidence type="ECO:0008006" key="3">
    <source>
        <dbReference type="Google" id="ProtNLM"/>
    </source>
</evidence>
<accession>A0A0A0HP02</accession>
<dbReference type="EMBL" id="AONH01000007">
    <property type="protein sequence ID" value="KGM88681.1"/>
    <property type="molecule type" value="Genomic_DNA"/>
</dbReference>
<proteinExistence type="predicted"/>
<reference evidence="1 2" key="1">
    <citation type="submission" date="2013-01" db="EMBL/GenBank/DDBJ databases">
        <authorList>
            <person name="Fiebig A."/>
            <person name="Goeker M."/>
            <person name="Klenk H.-P.P."/>
        </authorList>
    </citation>
    <scope>NUCLEOTIDE SEQUENCE [LARGE SCALE GENOMIC DNA]</scope>
    <source>
        <strain evidence="1 2">DSM 17069</strain>
    </source>
</reference>
<dbReference type="AlphaFoldDB" id="A0A0A0HP02"/>
<dbReference type="PROSITE" id="PS51257">
    <property type="entry name" value="PROKAR_LIPOPROTEIN"/>
    <property type="match status" value="1"/>
</dbReference>
<dbReference type="eggNOG" id="ENOG5032Y67">
    <property type="taxonomic scope" value="Bacteria"/>
</dbReference>
<dbReference type="RefSeq" id="WP_037271625.1">
    <property type="nucleotide sequence ID" value="NZ_KN293978.2"/>
</dbReference>
<organism evidence="1 2">
    <name type="scientific">Roseovarius mucosus DSM 17069</name>
    <dbReference type="NCBI Taxonomy" id="1288298"/>
    <lineage>
        <taxon>Bacteria</taxon>
        <taxon>Pseudomonadati</taxon>
        <taxon>Pseudomonadota</taxon>
        <taxon>Alphaproteobacteria</taxon>
        <taxon>Rhodobacterales</taxon>
        <taxon>Roseobacteraceae</taxon>
        <taxon>Roseovarius</taxon>
    </lineage>
</organism>
<dbReference type="OrthoDB" id="7659281at2"/>